<dbReference type="RefSeq" id="WP_115880486.1">
    <property type="nucleotide sequence ID" value="NZ_QTTQ01000010.1"/>
</dbReference>
<organism evidence="1 2">
    <name type="scientific">Lutibacter oceani</name>
    <dbReference type="NCBI Taxonomy" id="1853311"/>
    <lineage>
        <taxon>Bacteria</taxon>
        <taxon>Pseudomonadati</taxon>
        <taxon>Bacteroidota</taxon>
        <taxon>Flavobacteriia</taxon>
        <taxon>Flavobacteriales</taxon>
        <taxon>Flavobacteriaceae</taxon>
        <taxon>Lutibacter</taxon>
    </lineage>
</organism>
<sequence>MLKKVIFKLGQKLRNPSLNNWFSFLKKSESWTLKELENYQLLKLKELVSVAYNNSKFYRNLFEENGLSPSDINSLADLKKIPIISKEDLITKNKDIQVTLKATKFFKASTSGTTGQALNFLKDEFSDSFNRASMFRGYSWYKVNPWDKNGYFWGYNFSSKEKLKTRGLDVLQNRFRIFNFNDKQLKLFSNKLHDSVYVHGYSSAIYETAKKINRQHFNKPLNLKMVKGTSEKIYERYQDEIKKAFGQKMISEYGAAETGIIAFECPSGNMHINMEGVIVEEINEEIIITNLQMQSFPVIRYRLGDYVKLAPENKECACGLKHLIIEEVTGRIGAIVYGEKLTYPSLYFYYIFKNLAKQGVFLNYQIVQNIKGKLNFFIEQDLSMEHKKLLENEIERYFKKDLKIKINTNFEFKTREGKHKSFISNIL</sequence>
<gene>
    <name evidence="1" type="ORF">BX611_1516</name>
</gene>
<name>A0A3D9RPV3_9FLAO</name>
<dbReference type="InterPro" id="IPR053158">
    <property type="entry name" value="CapK_Type1_Caps_Biosynth"/>
</dbReference>
<accession>A0A3D9RPV3</accession>
<dbReference type="GO" id="GO:0016874">
    <property type="term" value="F:ligase activity"/>
    <property type="evidence" value="ECO:0007669"/>
    <property type="project" value="UniProtKB-KW"/>
</dbReference>
<dbReference type="InterPro" id="IPR042099">
    <property type="entry name" value="ANL_N_sf"/>
</dbReference>
<dbReference type="AlphaFoldDB" id="A0A3D9RPV3"/>
<keyword evidence="1" id="KW-0436">Ligase</keyword>
<reference evidence="1 2" key="1">
    <citation type="submission" date="2018-08" db="EMBL/GenBank/DDBJ databases">
        <title>Genomic Encyclopedia of Type Strains, Phase III (KMG-III): the genomes of soil and plant-associated and newly described type strains.</title>
        <authorList>
            <person name="Whitman W."/>
        </authorList>
    </citation>
    <scope>NUCLEOTIDE SEQUENCE [LARGE SCALE GENOMIC DNA]</scope>
    <source>
        <strain evidence="1 2">325-5</strain>
    </source>
</reference>
<evidence type="ECO:0000313" key="1">
    <source>
        <dbReference type="EMBL" id="REE81973.1"/>
    </source>
</evidence>
<dbReference type="EMBL" id="QTTQ01000010">
    <property type="protein sequence ID" value="REE81973.1"/>
    <property type="molecule type" value="Genomic_DNA"/>
</dbReference>
<proteinExistence type="predicted"/>
<dbReference type="Gene3D" id="3.40.50.12780">
    <property type="entry name" value="N-terminal domain of ligase-like"/>
    <property type="match status" value="1"/>
</dbReference>
<evidence type="ECO:0000313" key="2">
    <source>
        <dbReference type="Proteomes" id="UP000256429"/>
    </source>
</evidence>
<comment type="caution">
    <text evidence="1">The sequence shown here is derived from an EMBL/GenBank/DDBJ whole genome shotgun (WGS) entry which is preliminary data.</text>
</comment>
<keyword evidence="2" id="KW-1185">Reference proteome</keyword>
<dbReference type="Proteomes" id="UP000256429">
    <property type="component" value="Unassembled WGS sequence"/>
</dbReference>
<protein>
    <submittedName>
        <fullName evidence="1">Phenylacetate-CoA ligase</fullName>
    </submittedName>
</protein>
<dbReference type="PANTHER" id="PTHR36932">
    <property type="entry name" value="CAPSULAR POLYSACCHARIDE BIOSYNTHESIS PROTEIN"/>
    <property type="match status" value="1"/>
</dbReference>
<dbReference type="OrthoDB" id="580775at2"/>
<dbReference type="PANTHER" id="PTHR36932:SF1">
    <property type="entry name" value="CAPSULAR POLYSACCHARIDE BIOSYNTHESIS PROTEIN"/>
    <property type="match status" value="1"/>
</dbReference>